<evidence type="ECO:0000313" key="1">
    <source>
        <dbReference type="EMBL" id="TWI55838.1"/>
    </source>
</evidence>
<dbReference type="RefSeq" id="WP_144450699.1">
    <property type="nucleotide sequence ID" value="NZ_VLKZ01000006.1"/>
</dbReference>
<dbReference type="SUPFAM" id="SSF55781">
    <property type="entry name" value="GAF domain-like"/>
    <property type="match status" value="1"/>
</dbReference>
<comment type="caution">
    <text evidence="1">The sequence shown here is derived from an EMBL/GenBank/DDBJ whole genome shotgun (WGS) entry which is preliminary data.</text>
</comment>
<sequence length="150" mass="17404">MDNKSHLLDELRLEVGLVREQVHTLSSFYIGVTRKLASRMTNRCSVSIYEATEKAFKMKVCVGPCYLKNTISFGEEILSTVAIRGELVFLIDDQMQKVFLPFYRQHHLLGILSFHIPKDAYEVTEDDLVFIREIGRFIEVQHETFDSNPF</sequence>
<dbReference type="AlphaFoldDB" id="A0A562QGG5"/>
<protein>
    <recommendedName>
        <fullName evidence="3">GAF domain-containing protein</fullName>
    </recommendedName>
</protein>
<accession>A0A562QGG5</accession>
<evidence type="ECO:0000313" key="2">
    <source>
        <dbReference type="Proteomes" id="UP000315711"/>
    </source>
</evidence>
<reference evidence="1 2" key="1">
    <citation type="journal article" date="2015" name="Stand. Genomic Sci.">
        <title>Genomic Encyclopedia of Bacterial and Archaeal Type Strains, Phase III: the genomes of soil and plant-associated and newly described type strains.</title>
        <authorList>
            <person name="Whitman W.B."/>
            <person name="Woyke T."/>
            <person name="Klenk H.P."/>
            <person name="Zhou Y."/>
            <person name="Lilburn T.G."/>
            <person name="Beck B.J."/>
            <person name="De Vos P."/>
            <person name="Vandamme P."/>
            <person name="Eisen J.A."/>
            <person name="Garrity G."/>
            <person name="Hugenholtz P."/>
            <person name="Kyrpides N.C."/>
        </authorList>
    </citation>
    <scope>NUCLEOTIDE SEQUENCE [LARGE SCALE GENOMIC DNA]</scope>
    <source>
        <strain evidence="1 2">CGMCC 1.10116</strain>
    </source>
</reference>
<gene>
    <name evidence="1" type="ORF">IQ10_02398</name>
</gene>
<keyword evidence="2" id="KW-1185">Reference proteome</keyword>
<proteinExistence type="predicted"/>
<name>A0A562QGG5_9BACI</name>
<organism evidence="1 2">
    <name type="scientific">Halalkalibacter nanhaiisediminis</name>
    <dbReference type="NCBI Taxonomy" id="688079"/>
    <lineage>
        <taxon>Bacteria</taxon>
        <taxon>Bacillati</taxon>
        <taxon>Bacillota</taxon>
        <taxon>Bacilli</taxon>
        <taxon>Bacillales</taxon>
        <taxon>Bacillaceae</taxon>
        <taxon>Halalkalibacter</taxon>
    </lineage>
</organism>
<evidence type="ECO:0008006" key="3">
    <source>
        <dbReference type="Google" id="ProtNLM"/>
    </source>
</evidence>
<dbReference type="EMBL" id="VLKZ01000006">
    <property type="protein sequence ID" value="TWI55838.1"/>
    <property type="molecule type" value="Genomic_DNA"/>
</dbReference>
<dbReference type="OrthoDB" id="2988533at2"/>
<dbReference type="Proteomes" id="UP000315711">
    <property type="component" value="Unassembled WGS sequence"/>
</dbReference>